<feature type="region of interest" description="Disordered" evidence="3">
    <location>
        <begin position="72"/>
        <end position="100"/>
    </location>
</feature>
<dbReference type="Pfam" id="PF13855">
    <property type="entry name" value="LRR_8"/>
    <property type="match status" value="1"/>
</dbReference>
<comment type="caution">
    <text evidence="4">The sequence shown here is derived from an EMBL/GenBank/DDBJ whole genome shotgun (WGS) entry which is preliminary data.</text>
</comment>
<dbReference type="PROSITE" id="PS51450">
    <property type="entry name" value="LRR"/>
    <property type="match status" value="2"/>
</dbReference>
<keyword evidence="1" id="KW-0433">Leucine-rich repeat</keyword>
<dbReference type="SUPFAM" id="SSF52058">
    <property type="entry name" value="L domain-like"/>
    <property type="match status" value="1"/>
</dbReference>
<dbReference type="OMA" id="NDCSTAQ"/>
<dbReference type="InterPro" id="IPR001611">
    <property type="entry name" value="Leu-rich_rpt"/>
</dbReference>
<dbReference type="Gene3D" id="3.80.10.10">
    <property type="entry name" value="Ribonuclease Inhibitor"/>
    <property type="match status" value="2"/>
</dbReference>
<organism evidence="4 5">
    <name type="scientific">Neolecta irregularis (strain DAH-3)</name>
    <dbReference type="NCBI Taxonomy" id="1198029"/>
    <lineage>
        <taxon>Eukaryota</taxon>
        <taxon>Fungi</taxon>
        <taxon>Dikarya</taxon>
        <taxon>Ascomycota</taxon>
        <taxon>Taphrinomycotina</taxon>
        <taxon>Neolectales</taxon>
        <taxon>Neolectaceae</taxon>
        <taxon>Neolecta</taxon>
    </lineage>
</organism>
<accession>A0A1U7LVH0</accession>
<sequence length="432" mass="47157">MSLNDCSTAQSSRTNHHSVVSSQSLSMRVKNVPTNAVSPRSKSATRPQLPLGTLNSPKSSLALREAIARAKAAKKKNVQPGSGAPNSFSQNADAFGQSPQINDHDIGIQSLLVRARSSGKLNISGRELKEIPEDVYNMYHVKLGSVDLSTSEDDAWYNNVHLTTFVASDNEITRLDARLVEEFGGIELVDMRNNKLQCLPSAFIELTQLTSLNLSRNNLDNQVIALISSISPLRILHLAENRLTGPLFDLGLLKNLEVLDISRNAVTSISSYSKLRILNAEKCRLVDIPLIESLVELKVGQNKLSKIPNFPNMRSLDCHGNSLTSLPALPSSITIDAASNQISTVDTLSESLITLLLSDNALSTFPKSILSQSSLTTLDISANQIKELPGELGLMDSLKKILLEGNLIRDKSILTKDCESIKRLLRTRMGLE</sequence>
<protein>
    <submittedName>
        <fullName evidence="4">Leucine-rich repeat-containing protein 40</fullName>
    </submittedName>
</protein>
<feature type="region of interest" description="Disordered" evidence="3">
    <location>
        <begin position="1"/>
        <end position="56"/>
    </location>
</feature>
<dbReference type="InterPro" id="IPR032675">
    <property type="entry name" value="LRR_dom_sf"/>
</dbReference>
<dbReference type="PANTHER" id="PTHR47114">
    <property type="match status" value="1"/>
</dbReference>
<dbReference type="PANTHER" id="PTHR47114:SF2">
    <property type="entry name" value="OLIGODENDROCYTE-MYELIN GLYCOPROTEIN"/>
    <property type="match status" value="1"/>
</dbReference>
<dbReference type="InterPro" id="IPR003591">
    <property type="entry name" value="Leu-rich_rpt_typical-subtyp"/>
</dbReference>
<evidence type="ECO:0000256" key="2">
    <source>
        <dbReference type="ARBA" id="ARBA00022737"/>
    </source>
</evidence>
<dbReference type="Proteomes" id="UP000186594">
    <property type="component" value="Unassembled WGS sequence"/>
</dbReference>
<dbReference type="AlphaFoldDB" id="A0A1U7LVH0"/>
<dbReference type="OrthoDB" id="676979at2759"/>
<evidence type="ECO:0000256" key="3">
    <source>
        <dbReference type="SAM" id="MobiDB-lite"/>
    </source>
</evidence>
<keyword evidence="2" id="KW-0677">Repeat</keyword>
<proteinExistence type="predicted"/>
<gene>
    <name evidence="4" type="ORF">NEOLI_000070</name>
</gene>
<name>A0A1U7LVH0_NEOID</name>
<dbReference type="SMART" id="SM00364">
    <property type="entry name" value="LRR_BAC"/>
    <property type="match status" value="4"/>
</dbReference>
<feature type="compositionally biased region" description="Polar residues" evidence="3">
    <location>
        <begin position="1"/>
        <end position="46"/>
    </location>
</feature>
<dbReference type="STRING" id="1198029.A0A1U7LVH0"/>
<keyword evidence="5" id="KW-1185">Reference proteome</keyword>
<dbReference type="InterPro" id="IPR051071">
    <property type="entry name" value="LRR-bact_E3_ubiq_ligases"/>
</dbReference>
<evidence type="ECO:0000313" key="5">
    <source>
        <dbReference type="Proteomes" id="UP000186594"/>
    </source>
</evidence>
<reference evidence="4 5" key="1">
    <citation type="submission" date="2016-04" db="EMBL/GenBank/DDBJ databases">
        <title>Evolutionary innovation and constraint leading to complex multicellularity in the Ascomycota.</title>
        <authorList>
            <person name="Cisse O."/>
            <person name="Nguyen A."/>
            <person name="Hewitt D.A."/>
            <person name="Jedd G."/>
            <person name="Stajich J.E."/>
        </authorList>
    </citation>
    <scope>NUCLEOTIDE SEQUENCE [LARGE SCALE GENOMIC DNA]</scope>
    <source>
        <strain evidence="4 5">DAH-3</strain>
    </source>
</reference>
<feature type="compositionally biased region" description="Polar residues" evidence="3">
    <location>
        <begin position="84"/>
        <end position="100"/>
    </location>
</feature>
<evidence type="ECO:0000313" key="4">
    <source>
        <dbReference type="EMBL" id="OLL26618.1"/>
    </source>
</evidence>
<evidence type="ECO:0000256" key="1">
    <source>
        <dbReference type="ARBA" id="ARBA00022614"/>
    </source>
</evidence>
<dbReference type="SMART" id="SM00369">
    <property type="entry name" value="LRR_TYP"/>
    <property type="match status" value="5"/>
</dbReference>
<dbReference type="EMBL" id="LXFE01000157">
    <property type="protein sequence ID" value="OLL26618.1"/>
    <property type="molecule type" value="Genomic_DNA"/>
</dbReference>